<feature type="chain" id="PRO_5032531127" description="Ig-like domain-containing protein" evidence="2">
    <location>
        <begin position="26"/>
        <end position="329"/>
    </location>
</feature>
<evidence type="ECO:0000256" key="1">
    <source>
        <dbReference type="SAM" id="MobiDB-lite"/>
    </source>
</evidence>
<comment type="caution">
    <text evidence="3">The sequence shown here is derived from an EMBL/GenBank/DDBJ whole genome shotgun (WGS) entry which is preliminary data.</text>
</comment>
<gene>
    <name evidence="3" type="ORF">OXX778_LOCUS7654</name>
</gene>
<feature type="region of interest" description="Disordered" evidence="1">
    <location>
        <begin position="291"/>
        <end position="318"/>
    </location>
</feature>
<evidence type="ECO:0000256" key="2">
    <source>
        <dbReference type="SAM" id="SignalP"/>
    </source>
</evidence>
<sequence>MSELYRQIILFLIVLIISSLNLVYCVSKTTEIASLTDTTRLIFTKQSVKNPTELKRKRCKRCHYSELDIELMNQNNIQKQKLKSYDKLYNYESNVNYLPSSSSHIKQPKTRDYNKYHDQGNQNEPHYEKEIIYVNIGDLVNLTCKINNREIDWYFMDRNGTTTVLSNGLQLLVSNSIQRDLSKNENDYDLSNFKSLVKYTINSDRETIHTLTVYVQGREDEGIYQCIDSISESPMKKIISVYLKNKARALYSVYGGSNSSSLISIYCLSHFLIDDNDILDGDVVNGIGIMEDEEEEPTYADEVDNGEDDIEDDTDDDNDPDFCFSCCII</sequence>
<feature type="signal peptide" evidence="2">
    <location>
        <begin position="1"/>
        <end position="25"/>
    </location>
</feature>
<dbReference type="InterPro" id="IPR036179">
    <property type="entry name" value="Ig-like_dom_sf"/>
</dbReference>
<keyword evidence="2" id="KW-0732">Signal</keyword>
<accession>A0A813UD13</accession>
<reference evidence="3" key="1">
    <citation type="submission" date="2021-02" db="EMBL/GenBank/DDBJ databases">
        <authorList>
            <person name="Nowell W R."/>
        </authorList>
    </citation>
    <scope>NUCLEOTIDE SEQUENCE</scope>
    <source>
        <strain evidence="3">Ploen Becks lab</strain>
    </source>
</reference>
<protein>
    <recommendedName>
        <fullName evidence="5">Ig-like domain-containing protein</fullName>
    </recommendedName>
</protein>
<dbReference type="AlphaFoldDB" id="A0A813UD13"/>
<dbReference type="OrthoDB" id="10487803at2759"/>
<evidence type="ECO:0008006" key="5">
    <source>
        <dbReference type="Google" id="ProtNLM"/>
    </source>
</evidence>
<dbReference type="Gene3D" id="2.60.40.10">
    <property type="entry name" value="Immunoglobulins"/>
    <property type="match status" value="1"/>
</dbReference>
<dbReference type="InterPro" id="IPR013783">
    <property type="entry name" value="Ig-like_fold"/>
</dbReference>
<evidence type="ECO:0000313" key="3">
    <source>
        <dbReference type="EMBL" id="CAF0824640.1"/>
    </source>
</evidence>
<evidence type="ECO:0000313" key="4">
    <source>
        <dbReference type="Proteomes" id="UP000663879"/>
    </source>
</evidence>
<dbReference type="EMBL" id="CAJNOC010000990">
    <property type="protein sequence ID" value="CAF0824640.1"/>
    <property type="molecule type" value="Genomic_DNA"/>
</dbReference>
<dbReference type="Proteomes" id="UP000663879">
    <property type="component" value="Unassembled WGS sequence"/>
</dbReference>
<proteinExistence type="predicted"/>
<organism evidence="3 4">
    <name type="scientific">Brachionus calyciflorus</name>
    <dbReference type="NCBI Taxonomy" id="104777"/>
    <lineage>
        <taxon>Eukaryota</taxon>
        <taxon>Metazoa</taxon>
        <taxon>Spiralia</taxon>
        <taxon>Gnathifera</taxon>
        <taxon>Rotifera</taxon>
        <taxon>Eurotatoria</taxon>
        <taxon>Monogononta</taxon>
        <taxon>Pseudotrocha</taxon>
        <taxon>Ploima</taxon>
        <taxon>Brachionidae</taxon>
        <taxon>Brachionus</taxon>
    </lineage>
</organism>
<keyword evidence="4" id="KW-1185">Reference proteome</keyword>
<dbReference type="SUPFAM" id="SSF48726">
    <property type="entry name" value="Immunoglobulin"/>
    <property type="match status" value="1"/>
</dbReference>
<name>A0A813UD13_9BILA</name>